<keyword evidence="2" id="KW-1185">Reference proteome</keyword>
<evidence type="ECO:0000313" key="2">
    <source>
        <dbReference type="Proteomes" id="UP000183967"/>
    </source>
</evidence>
<dbReference type="EMBL" id="FQXO01000013">
    <property type="protein sequence ID" value="SHH40603.1"/>
    <property type="molecule type" value="Genomic_DNA"/>
</dbReference>
<accession>A0A1M5SRL6</accession>
<dbReference type="Proteomes" id="UP000183967">
    <property type="component" value="Unassembled WGS sequence"/>
</dbReference>
<dbReference type="AlphaFoldDB" id="A0A1M5SRL6"/>
<protein>
    <submittedName>
        <fullName evidence="1">Uncharacterized protein</fullName>
    </submittedName>
</protein>
<proteinExistence type="predicted"/>
<organism evidence="1 2">
    <name type="scientific">Caloranaerobacter azorensis DSM 13643</name>
    <dbReference type="NCBI Taxonomy" id="1121264"/>
    <lineage>
        <taxon>Bacteria</taxon>
        <taxon>Bacillati</taxon>
        <taxon>Bacillota</taxon>
        <taxon>Tissierellia</taxon>
        <taxon>Tissierellales</taxon>
        <taxon>Thermohalobacteraceae</taxon>
        <taxon>Caloranaerobacter</taxon>
    </lineage>
</organism>
<sequence length="209" mass="24057">MNKLQINTQKQINIGPLNNKLLLFAALIFMPKLINQKFSLQNLSKIYMFNNLDKKIHILKKIGPYLPEQMIGTLNIFIVNLEKINKIIGLYEFITIGKTFEPITPVTNITSKERINKIFQSLQEEIPDDKLLTIKPMLDLMMNIDKFKPIISTLTKISSANDKSEINIDDMIDLIKPMLGDEEAKNIDKMKDMLQMMELLSVLNSSDEN</sequence>
<dbReference type="OrthoDB" id="1707406at2"/>
<name>A0A1M5SRL6_9FIRM</name>
<reference evidence="2" key="1">
    <citation type="submission" date="2016-11" db="EMBL/GenBank/DDBJ databases">
        <authorList>
            <person name="Varghese N."/>
            <person name="Submissions S."/>
        </authorList>
    </citation>
    <scope>NUCLEOTIDE SEQUENCE [LARGE SCALE GENOMIC DNA]</scope>
    <source>
        <strain evidence="2">DSM 13643</strain>
    </source>
</reference>
<dbReference type="RefSeq" id="WP_073195506.1">
    <property type="nucleotide sequence ID" value="NZ_FQXO01000013.1"/>
</dbReference>
<gene>
    <name evidence="1" type="ORF">SAMN02745135_00696</name>
</gene>
<evidence type="ECO:0000313" key="1">
    <source>
        <dbReference type="EMBL" id="SHH40603.1"/>
    </source>
</evidence>